<feature type="domain" description="SPATA31-like" evidence="8">
    <location>
        <begin position="52"/>
        <end position="122"/>
    </location>
</feature>
<evidence type="ECO:0000256" key="3">
    <source>
        <dbReference type="ARBA" id="ARBA00022989"/>
    </source>
</evidence>
<dbReference type="Pfam" id="PF15371">
    <property type="entry name" value="DUF4599"/>
    <property type="match status" value="1"/>
</dbReference>
<name>A0ABM2FGM6_EQUPR</name>
<evidence type="ECO:0000256" key="7">
    <source>
        <dbReference type="SAM" id="Phobius"/>
    </source>
</evidence>
<sequence>MLSPTFVLWDAGRPLYTYGSIIIIALIMWQVKKRYRELRLGPTRSCSQCHRRLKQRGQERTSRAGRLSREEAERPMELLSLMKSQGWLPEEGSVRRLLCEDPSCPICNAVALEIQQLLSQGSPHWDLGQGSQVPDVSWDTGALSSSSLEKPGTPVKQQSKGKSNSECVLEKPEAAEAGLGNKMMYIPHWINPEMKGQGPEEHILLSKNETVAKTTTKKVLKSAPPTKDPVRGAKLEKTAQEEGMTFFDAPTSFSPATPGSCAFHSSSKHHPQLTYATQPENPSQVSTFTSAEGTGLYKENSHSREKQFRGSQTSASP</sequence>
<evidence type="ECO:0000313" key="9">
    <source>
        <dbReference type="Proteomes" id="UP001652662"/>
    </source>
</evidence>
<feature type="region of interest" description="Disordered" evidence="6">
    <location>
        <begin position="257"/>
        <end position="317"/>
    </location>
</feature>
<dbReference type="GeneID" id="103561419"/>
<organism evidence="9 10">
    <name type="scientific">Equus przewalskii</name>
    <name type="common">Przewalski's horse</name>
    <name type="synonym">Equus caballus przewalskii</name>
    <dbReference type="NCBI Taxonomy" id="9798"/>
    <lineage>
        <taxon>Eukaryota</taxon>
        <taxon>Metazoa</taxon>
        <taxon>Chordata</taxon>
        <taxon>Craniata</taxon>
        <taxon>Vertebrata</taxon>
        <taxon>Euteleostomi</taxon>
        <taxon>Mammalia</taxon>
        <taxon>Eutheria</taxon>
        <taxon>Laurasiatheria</taxon>
        <taxon>Perissodactyla</taxon>
        <taxon>Equidae</taxon>
        <taxon>Equus</taxon>
    </lineage>
</organism>
<accession>A0ABM2FGM6</accession>
<dbReference type="PANTHER" id="PTHR21859:SF15">
    <property type="entry name" value="PROTEIN SPATA31F1-RELATED"/>
    <property type="match status" value="1"/>
</dbReference>
<dbReference type="PANTHER" id="PTHR21859">
    <property type="entry name" value="ACROSOME-SPECIFIC PROTEIN"/>
    <property type="match status" value="1"/>
</dbReference>
<dbReference type="RefSeq" id="XP_008534233.2">
    <property type="nucleotide sequence ID" value="XM_008536011.2"/>
</dbReference>
<feature type="transmembrane region" description="Helical" evidence="7">
    <location>
        <begin position="15"/>
        <end position="31"/>
    </location>
</feature>
<keyword evidence="9" id="KW-1185">Reference proteome</keyword>
<feature type="region of interest" description="Disordered" evidence="6">
    <location>
        <begin position="52"/>
        <end position="71"/>
    </location>
</feature>
<reference evidence="10" key="1">
    <citation type="submission" date="2025-08" db="UniProtKB">
        <authorList>
            <consortium name="RefSeq"/>
        </authorList>
    </citation>
    <scope>IDENTIFICATION</scope>
    <source>
        <tissue evidence="10">Blood</tissue>
    </source>
</reference>
<dbReference type="InterPro" id="IPR027970">
    <property type="entry name" value="SPATA31-like"/>
</dbReference>
<evidence type="ECO:0000259" key="8">
    <source>
        <dbReference type="Pfam" id="PF15371"/>
    </source>
</evidence>
<feature type="compositionally biased region" description="Basic and acidic residues" evidence="6">
    <location>
        <begin position="299"/>
        <end position="308"/>
    </location>
</feature>
<dbReference type="Proteomes" id="UP001652662">
    <property type="component" value="Chromosome 26"/>
</dbReference>
<feature type="compositionally biased region" description="Polar residues" evidence="6">
    <location>
        <begin position="274"/>
        <end position="292"/>
    </location>
</feature>
<keyword evidence="4 7" id="KW-0472">Membrane</keyword>
<comment type="similarity">
    <text evidence="5">Belongs to the SPATA31 family.</text>
</comment>
<evidence type="ECO:0000256" key="2">
    <source>
        <dbReference type="ARBA" id="ARBA00022692"/>
    </source>
</evidence>
<evidence type="ECO:0000256" key="4">
    <source>
        <dbReference type="ARBA" id="ARBA00023136"/>
    </source>
</evidence>
<feature type="compositionally biased region" description="Polar residues" evidence="6">
    <location>
        <begin position="155"/>
        <end position="166"/>
    </location>
</feature>
<evidence type="ECO:0000313" key="10">
    <source>
        <dbReference type="RefSeq" id="XP_008534233.2"/>
    </source>
</evidence>
<protein>
    <submittedName>
        <fullName evidence="10">Protein SPATA31F3</fullName>
    </submittedName>
</protein>
<evidence type="ECO:0000256" key="1">
    <source>
        <dbReference type="ARBA" id="ARBA00004167"/>
    </source>
</evidence>
<keyword evidence="2 7" id="KW-0812">Transmembrane</keyword>
<evidence type="ECO:0000256" key="5">
    <source>
        <dbReference type="ARBA" id="ARBA00035009"/>
    </source>
</evidence>
<evidence type="ECO:0000256" key="6">
    <source>
        <dbReference type="SAM" id="MobiDB-lite"/>
    </source>
</evidence>
<feature type="compositionally biased region" description="Basic and acidic residues" evidence="6">
    <location>
        <begin position="56"/>
        <end position="71"/>
    </location>
</feature>
<comment type="subcellular location">
    <subcellularLocation>
        <location evidence="1">Membrane</location>
        <topology evidence="1">Single-pass membrane protein</topology>
    </subcellularLocation>
</comment>
<feature type="region of interest" description="Disordered" evidence="6">
    <location>
        <begin position="124"/>
        <end position="168"/>
    </location>
</feature>
<keyword evidence="3 7" id="KW-1133">Transmembrane helix</keyword>
<gene>
    <name evidence="10" type="primary">SPATA31F3</name>
</gene>
<proteinExistence type="inferred from homology"/>